<proteinExistence type="predicted"/>
<feature type="domain" description="Myb-like DNA-binding" evidence="2">
    <location>
        <begin position="17"/>
        <end position="65"/>
    </location>
</feature>
<evidence type="ECO:0000313" key="4">
    <source>
        <dbReference type="Proteomes" id="UP000256645"/>
    </source>
</evidence>
<gene>
    <name evidence="3" type="ORF">BP6252_00116</name>
</gene>
<dbReference type="Proteomes" id="UP000256645">
    <property type="component" value="Unassembled WGS sequence"/>
</dbReference>
<name>A0A3D8SPH5_9HELO</name>
<evidence type="ECO:0000313" key="3">
    <source>
        <dbReference type="EMBL" id="RDW88084.1"/>
    </source>
</evidence>
<dbReference type="Pfam" id="PF22980">
    <property type="entry name" value="Myb_DNA-bind_8"/>
    <property type="match status" value="1"/>
</dbReference>
<evidence type="ECO:0000259" key="2">
    <source>
        <dbReference type="Pfam" id="PF22980"/>
    </source>
</evidence>
<protein>
    <recommendedName>
        <fullName evidence="2">Myb-like DNA-binding domain-containing protein</fullName>
    </recommendedName>
</protein>
<sequence length="265" mass="29557">MASLRGNQNMSSGDVMARFLFAILRQKNLKDVDWTQVARDPALAQEITNGHAARMRYSRYKRQIDGPSGVRRPRNKNPDAKKAEKTPTKEKGKDVEEPIKRNCSDDEEVEATRIKLESTPDTLRDDLASPATPSFSTIQQPLIKTEPCPSDHFSYAMYTTSPAPVYDGGSETQTIDDANSSVGQYQLSRSQTPPFASCRLDTYSPASFGTSDAQMGSSLLMDPYAGMWQSQQPILQFEQPSFFDGPGIEASLVKRESRWDDPYNP</sequence>
<evidence type="ECO:0000256" key="1">
    <source>
        <dbReference type="SAM" id="MobiDB-lite"/>
    </source>
</evidence>
<keyword evidence="4" id="KW-1185">Reference proteome</keyword>
<comment type="caution">
    <text evidence="3">The sequence shown here is derived from an EMBL/GenBank/DDBJ whole genome shotgun (WGS) entry which is preliminary data.</text>
</comment>
<dbReference type="InterPro" id="IPR054505">
    <property type="entry name" value="Myb_DNA-bind_8"/>
</dbReference>
<accession>A0A3D8SPH5</accession>
<organism evidence="3 4">
    <name type="scientific">Coleophoma cylindrospora</name>
    <dbReference type="NCBI Taxonomy" id="1849047"/>
    <lineage>
        <taxon>Eukaryota</taxon>
        <taxon>Fungi</taxon>
        <taxon>Dikarya</taxon>
        <taxon>Ascomycota</taxon>
        <taxon>Pezizomycotina</taxon>
        <taxon>Leotiomycetes</taxon>
        <taxon>Helotiales</taxon>
        <taxon>Dermateaceae</taxon>
        <taxon>Coleophoma</taxon>
    </lineage>
</organism>
<dbReference type="AlphaFoldDB" id="A0A3D8SPH5"/>
<feature type="compositionally biased region" description="Basic and acidic residues" evidence="1">
    <location>
        <begin position="76"/>
        <end position="98"/>
    </location>
</feature>
<reference evidence="3 4" key="1">
    <citation type="journal article" date="2018" name="IMA Fungus">
        <title>IMA Genome-F 9: Draft genome sequence of Annulohypoxylon stygium, Aspergillus mulundensis, Berkeleyomyces basicola (syn. Thielaviopsis basicola), Ceratocystis smalleyi, two Cercospora beticola strains, Coleophoma cylindrospora, Fusarium fracticaudum, Phialophora cf. hyalina, and Morchella septimelata.</title>
        <authorList>
            <person name="Wingfield B.D."/>
            <person name="Bills G.F."/>
            <person name="Dong Y."/>
            <person name="Huang W."/>
            <person name="Nel W.J."/>
            <person name="Swalarsk-Parry B.S."/>
            <person name="Vaghefi N."/>
            <person name="Wilken P.M."/>
            <person name="An Z."/>
            <person name="de Beer Z.W."/>
            <person name="De Vos L."/>
            <person name="Chen L."/>
            <person name="Duong T.A."/>
            <person name="Gao Y."/>
            <person name="Hammerbacher A."/>
            <person name="Kikkert J.R."/>
            <person name="Li Y."/>
            <person name="Li H."/>
            <person name="Li K."/>
            <person name="Li Q."/>
            <person name="Liu X."/>
            <person name="Ma X."/>
            <person name="Naidoo K."/>
            <person name="Pethybridge S.J."/>
            <person name="Sun J."/>
            <person name="Steenkamp E.T."/>
            <person name="van der Nest M.A."/>
            <person name="van Wyk S."/>
            <person name="Wingfield M.J."/>
            <person name="Xiong C."/>
            <person name="Yue Q."/>
            <person name="Zhang X."/>
        </authorList>
    </citation>
    <scope>NUCLEOTIDE SEQUENCE [LARGE SCALE GENOMIC DNA]</scope>
    <source>
        <strain evidence="3 4">BP6252</strain>
    </source>
</reference>
<dbReference type="OrthoDB" id="3944408at2759"/>
<feature type="region of interest" description="Disordered" evidence="1">
    <location>
        <begin position="54"/>
        <end position="98"/>
    </location>
</feature>
<dbReference type="STRING" id="1849047.A0A3D8SPH5"/>
<dbReference type="EMBL" id="PDLM01000001">
    <property type="protein sequence ID" value="RDW88084.1"/>
    <property type="molecule type" value="Genomic_DNA"/>
</dbReference>